<evidence type="ECO:0000313" key="2">
    <source>
        <dbReference type="EMBL" id="OPX47448.1"/>
    </source>
</evidence>
<dbReference type="EMBL" id="LTAY01000048">
    <property type="protein sequence ID" value="OPX47448.1"/>
    <property type="molecule type" value="Genomic_DNA"/>
</dbReference>
<gene>
    <name evidence="2" type="primary">lyc_4</name>
    <name evidence="2" type="ORF">CLTHE_20110</name>
</gene>
<dbReference type="GO" id="GO:0003796">
    <property type="term" value="F:lysozyme activity"/>
    <property type="evidence" value="ECO:0007669"/>
    <property type="project" value="UniProtKB-EC"/>
</dbReference>
<dbReference type="InterPro" id="IPR036365">
    <property type="entry name" value="PGBD-like_sf"/>
</dbReference>
<keyword evidence="2" id="KW-0326">Glycosidase</keyword>
<dbReference type="GO" id="GO:0009253">
    <property type="term" value="P:peptidoglycan catabolic process"/>
    <property type="evidence" value="ECO:0007669"/>
    <property type="project" value="InterPro"/>
</dbReference>
<evidence type="ECO:0000313" key="3">
    <source>
        <dbReference type="Proteomes" id="UP000191448"/>
    </source>
</evidence>
<dbReference type="EC" id="3.2.1.17" evidence="2"/>
<keyword evidence="2" id="KW-0378">Hydrolase</keyword>
<sequence length="294" mass="31993">MKFAVRGGHNFSVPGARGIIDETTEDRKVKDSVIKYLRALGHEVLDVTSKDTHNTVSSDLAYGIDKANNANVDMFISIHFNKAYTTYDGEIGTEVLVHDTSKANYEANSVLKKIVSLGFKNRGVKQRSELSELKRTNMKAMIIEVCFVEATKDVELYKKIGYDEIGKKIAEGLAGKNVSSIPNAPSSPIKPKNNWIVDLQKELNINYGAKLEVDGIAGPKTLAECIILKKGSTGKIVKILQNRLISLGFSCGLLGSDGSFGAGTKNAVINFQKSKGLNKDGIVGKNTWAKLLDL</sequence>
<evidence type="ECO:0000259" key="1">
    <source>
        <dbReference type="SMART" id="SM00646"/>
    </source>
</evidence>
<protein>
    <submittedName>
        <fullName evidence="2">Autolytic lysozyme</fullName>
        <ecNumber evidence="2">3.2.1.17</ecNumber>
    </submittedName>
</protein>
<dbReference type="SUPFAM" id="SSF53187">
    <property type="entry name" value="Zn-dependent exopeptidases"/>
    <property type="match status" value="1"/>
</dbReference>
<dbReference type="InterPro" id="IPR036366">
    <property type="entry name" value="PGBDSf"/>
</dbReference>
<dbReference type="InterPro" id="IPR050695">
    <property type="entry name" value="N-acetylmuramoyl_amidase_3"/>
</dbReference>
<dbReference type="GO" id="GO:0008745">
    <property type="term" value="F:N-acetylmuramoyl-L-alanine amidase activity"/>
    <property type="evidence" value="ECO:0007669"/>
    <property type="project" value="InterPro"/>
</dbReference>
<proteinExistence type="predicted"/>
<name>A0A1V4SVX5_9CLOT</name>
<feature type="domain" description="MurNAc-LAA" evidence="1">
    <location>
        <begin position="64"/>
        <end position="174"/>
    </location>
</feature>
<comment type="caution">
    <text evidence="2">The sequence shown here is derived from an EMBL/GenBank/DDBJ whole genome shotgun (WGS) entry which is preliminary data.</text>
</comment>
<dbReference type="GO" id="GO:0030288">
    <property type="term" value="C:outer membrane-bounded periplasmic space"/>
    <property type="evidence" value="ECO:0007669"/>
    <property type="project" value="TreeGrafter"/>
</dbReference>
<dbReference type="InterPro" id="IPR002477">
    <property type="entry name" value="Peptidoglycan-bd-like"/>
</dbReference>
<dbReference type="Proteomes" id="UP000191448">
    <property type="component" value="Unassembled WGS sequence"/>
</dbReference>
<dbReference type="CDD" id="cd02696">
    <property type="entry name" value="MurNAc-LAA"/>
    <property type="match status" value="1"/>
</dbReference>
<organism evidence="2 3">
    <name type="scientific">Clostridium thermobutyricum DSM 4928</name>
    <dbReference type="NCBI Taxonomy" id="1121339"/>
    <lineage>
        <taxon>Bacteria</taxon>
        <taxon>Bacillati</taxon>
        <taxon>Bacillota</taxon>
        <taxon>Clostridia</taxon>
        <taxon>Eubacteriales</taxon>
        <taxon>Clostridiaceae</taxon>
        <taxon>Clostridium</taxon>
    </lineage>
</organism>
<dbReference type="Gene3D" id="1.10.101.10">
    <property type="entry name" value="PGBD-like superfamily/PGBD"/>
    <property type="match status" value="1"/>
</dbReference>
<dbReference type="Pfam" id="PF01520">
    <property type="entry name" value="Amidase_3"/>
    <property type="match status" value="1"/>
</dbReference>
<accession>A0A1V4SVX5</accession>
<dbReference type="AlphaFoldDB" id="A0A1V4SVX5"/>
<dbReference type="Gene3D" id="3.40.630.40">
    <property type="entry name" value="Zn-dependent exopeptidases"/>
    <property type="match status" value="1"/>
</dbReference>
<dbReference type="PANTHER" id="PTHR30404">
    <property type="entry name" value="N-ACETYLMURAMOYL-L-ALANINE AMIDASE"/>
    <property type="match status" value="1"/>
</dbReference>
<dbReference type="SUPFAM" id="SSF47090">
    <property type="entry name" value="PGBD-like"/>
    <property type="match status" value="1"/>
</dbReference>
<dbReference type="SMART" id="SM00646">
    <property type="entry name" value="Ami_3"/>
    <property type="match status" value="1"/>
</dbReference>
<dbReference type="InterPro" id="IPR002508">
    <property type="entry name" value="MurNAc-LAA_cat"/>
</dbReference>
<reference evidence="2 3" key="1">
    <citation type="submission" date="2016-02" db="EMBL/GenBank/DDBJ databases">
        <title>Genome sequence of Clostridium thermobutyricum DSM 4928.</title>
        <authorList>
            <person name="Poehlein A."/>
            <person name="Daniel R."/>
        </authorList>
    </citation>
    <scope>NUCLEOTIDE SEQUENCE [LARGE SCALE GENOMIC DNA]</scope>
    <source>
        <strain evidence="2 3">DSM 4928</strain>
    </source>
</reference>
<dbReference type="Pfam" id="PF01471">
    <property type="entry name" value="PG_binding_1"/>
    <property type="match status" value="1"/>
</dbReference>
<dbReference type="RefSeq" id="WP_158082710.1">
    <property type="nucleotide sequence ID" value="NZ_LTAY01000048.1"/>
</dbReference>
<dbReference type="OrthoDB" id="5344211at2"/>
<dbReference type="PANTHER" id="PTHR30404:SF8">
    <property type="entry name" value="AUTOLYSIN PH-RELATED"/>
    <property type="match status" value="1"/>
</dbReference>